<dbReference type="Gramene" id="rna-AYBTSS11_LOCUS29637">
    <property type="protein sequence ID" value="CAJ1977472.1"/>
    <property type="gene ID" value="gene-AYBTSS11_LOCUS29637"/>
</dbReference>
<organism evidence="9 10">
    <name type="scientific">Sphenostylis stenocarpa</name>
    <dbReference type="NCBI Taxonomy" id="92480"/>
    <lineage>
        <taxon>Eukaryota</taxon>
        <taxon>Viridiplantae</taxon>
        <taxon>Streptophyta</taxon>
        <taxon>Embryophyta</taxon>
        <taxon>Tracheophyta</taxon>
        <taxon>Spermatophyta</taxon>
        <taxon>Magnoliopsida</taxon>
        <taxon>eudicotyledons</taxon>
        <taxon>Gunneridae</taxon>
        <taxon>Pentapetalae</taxon>
        <taxon>rosids</taxon>
        <taxon>fabids</taxon>
        <taxon>Fabales</taxon>
        <taxon>Fabaceae</taxon>
        <taxon>Papilionoideae</taxon>
        <taxon>50 kb inversion clade</taxon>
        <taxon>NPAAA clade</taxon>
        <taxon>indigoferoid/millettioid clade</taxon>
        <taxon>Phaseoleae</taxon>
        <taxon>Sphenostylis</taxon>
    </lineage>
</organism>
<dbReference type="Pfam" id="PF00249">
    <property type="entry name" value="Myb_DNA-binding"/>
    <property type="match status" value="1"/>
</dbReference>
<dbReference type="GO" id="GO:0005634">
    <property type="term" value="C:nucleus"/>
    <property type="evidence" value="ECO:0007669"/>
    <property type="project" value="UniProtKB-SubCell"/>
</dbReference>
<dbReference type="Gene3D" id="1.10.10.60">
    <property type="entry name" value="Homeodomain-like"/>
    <property type="match status" value="1"/>
</dbReference>
<dbReference type="EMBL" id="OY731407">
    <property type="protein sequence ID" value="CAJ1977472.1"/>
    <property type="molecule type" value="Genomic_DNA"/>
</dbReference>
<feature type="compositionally biased region" description="Basic and acidic residues" evidence="6">
    <location>
        <begin position="279"/>
        <end position="298"/>
    </location>
</feature>
<feature type="region of interest" description="Disordered" evidence="6">
    <location>
        <begin position="279"/>
        <end position="299"/>
    </location>
</feature>
<dbReference type="InterPro" id="IPR009057">
    <property type="entry name" value="Homeodomain-like_sf"/>
</dbReference>
<dbReference type="Gene3D" id="3.40.50.2300">
    <property type="match status" value="1"/>
</dbReference>
<dbReference type="AlphaFoldDB" id="A0AA86W2V8"/>
<proteinExistence type="predicted"/>
<dbReference type="InterPro" id="IPR011006">
    <property type="entry name" value="CheY-like_superfamily"/>
</dbReference>
<dbReference type="PROSITE" id="PS51294">
    <property type="entry name" value="HTH_MYB"/>
    <property type="match status" value="1"/>
</dbReference>
<keyword evidence="3" id="KW-0804">Transcription</keyword>
<dbReference type="PROSITE" id="PS50110">
    <property type="entry name" value="RESPONSE_REGULATORY"/>
    <property type="match status" value="1"/>
</dbReference>
<dbReference type="InterPro" id="IPR017930">
    <property type="entry name" value="Myb_dom"/>
</dbReference>
<evidence type="ECO:0000256" key="5">
    <source>
        <dbReference type="PROSITE-ProRule" id="PRU00169"/>
    </source>
</evidence>
<evidence type="ECO:0000313" key="10">
    <source>
        <dbReference type="Proteomes" id="UP001189624"/>
    </source>
</evidence>
<sequence length="504" mass="56600">MRTRTLIRARTTAMQAYQQCINDLLSYVFNGSQPPPTMVNTPSQHGLPRACAPLRGFPIVVILLLCCKEVACLSEFRVDGSHLVQSVLSYVYRMKLKHSVSLKGATFTATNNTSAAASMICNEEGIMFKLVMAKTNMPDMDILSFLNLVLEKDIPVIFINTGVFDDVSRKALSTGLCYFLQEPITPNDLKYLWQHVYHSRASSARNTQNAGFQSIEPHAEGLQNTQMKQLTNNECQVLGAKRGRNDADIKGKRIDWDYTMPTTQCPVHQAYGDINRVEDMGKQKEKKNVEQEKPDSLRSAKMNSNINEYLRVSELKKRCTVWTPELHQEFLKAVQELGENNARPKQILVQMNLNGPYYLTVRQVASHLQKYRLRLKGEEKSRNSNLPTVRTSSSSMQKANYSPPEGSTLEENGLPAPKVILNVNHNQDQIAVNNAEKQADASDSQPMPGPSVDLNISETDFYELVRSFVEDCDCCNLYKNESNPAADGECTEMLRKVLDGKSSS</sequence>
<dbReference type="InterPro" id="IPR001005">
    <property type="entry name" value="SANT/Myb"/>
</dbReference>
<evidence type="ECO:0000256" key="6">
    <source>
        <dbReference type="SAM" id="MobiDB-lite"/>
    </source>
</evidence>
<feature type="domain" description="Response regulatory" evidence="7">
    <location>
        <begin position="82"/>
        <end position="197"/>
    </location>
</feature>
<comment type="subcellular location">
    <subcellularLocation>
        <location evidence="1">Nucleus</location>
    </subcellularLocation>
</comment>
<dbReference type="GO" id="GO:0000160">
    <property type="term" value="P:phosphorelay signal transduction system"/>
    <property type="evidence" value="ECO:0007669"/>
    <property type="project" value="InterPro"/>
</dbReference>
<dbReference type="NCBIfam" id="TIGR01557">
    <property type="entry name" value="myb_SHAQKYF"/>
    <property type="match status" value="1"/>
</dbReference>
<evidence type="ECO:0000256" key="4">
    <source>
        <dbReference type="ARBA" id="ARBA00023242"/>
    </source>
</evidence>
<dbReference type="InterPro" id="IPR001789">
    <property type="entry name" value="Sig_transdc_resp-reg_receiver"/>
</dbReference>
<reference evidence="9" key="1">
    <citation type="submission" date="2023-10" db="EMBL/GenBank/DDBJ databases">
        <authorList>
            <person name="Domelevo Entfellner J.-B."/>
        </authorList>
    </citation>
    <scope>NUCLEOTIDE SEQUENCE</scope>
</reference>
<dbReference type="FunFam" id="1.10.10.60:FF:000007">
    <property type="entry name" value="Two-component response regulator"/>
    <property type="match status" value="1"/>
</dbReference>
<gene>
    <name evidence="9" type="ORF">AYBTSS11_LOCUS29637</name>
</gene>
<feature type="compositionally biased region" description="Polar residues" evidence="6">
    <location>
        <begin position="383"/>
        <end position="400"/>
    </location>
</feature>
<keyword evidence="10" id="KW-1185">Reference proteome</keyword>
<keyword evidence="4" id="KW-0539">Nucleus</keyword>
<evidence type="ECO:0000259" key="8">
    <source>
        <dbReference type="PROSITE" id="PS51294"/>
    </source>
</evidence>
<keyword evidence="2" id="KW-0805">Transcription regulation</keyword>
<dbReference type="InterPro" id="IPR044841">
    <property type="entry name" value="LUX/BOA-like"/>
</dbReference>
<dbReference type="PANTHER" id="PTHR31442">
    <property type="entry name" value="HOMEODOMAIN-LIKE SUPERFAMILY PROTEIN-RELATED"/>
    <property type="match status" value="1"/>
</dbReference>
<dbReference type="SUPFAM" id="SSF52172">
    <property type="entry name" value="CheY-like"/>
    <property type="match status" value="1"/>
</dbReference>
<feature type="domain" description="HTH myb-type" evidence="8">
    <location>
        <begin position="322"/>
        <end position="376"/>
    </location>
</feature>
<dbReference type="Proteomes" id="UP001189624">
    <property type="component" value="Chromosome 10"/>
</dbReference>
<dbReference type="PANTHER" id="PTHR31442:SF40">
    <property type="entry name" value="HOMEODOMAIN-LIKE SUPERFAMILY PROTEIN"/>
    <property type="match status" value="1"/>
</dbReference>
<dbReference type="GO" id="GO:0003677">
    <property type="term" value="F:DNA binding"/>
    <property type="evidence" value="ECO:0007669"/>
    <property type="project" value="InterPro"/>
</dbReference>
<evidence type="ECO:0000256" key="1">
    <source>
        <dbReference type="ARBA" id="ARBA00004123"/>
    </source>
</evidence>
<evidence type="ECO:0000256" key="3">
    <source>
        <dbReference type="ARBA" id="ARBA00023163"/>
    </source>
</evidence>
<evidence type="ECO:0000313" key="9">
    <source>
        <dbReference type="EMBL" id="CAJ1977472.1"/>
    </source>
</evidence>
<comment type="caution">
    <text evidence="5">Lacks conserved residue(s) required for the propagation of feature annotation.</text>
</comment>
<dbReference type="GO" id="GO:0003700">
    <property type="term" value="F:DNA-binding transcription factor activity"/>
    <property type="evidence" value="ECO:0007669"/>
    <property type="project" value="InterPro"/>
</dbReference>
<dbReference type="InterPro" id="IPR006447">
    <property type="entry name" value="Myb_dom_plants"/>
</dbReference>
<protein>
    <submittedName>
        <fullName evidence="9">Uncharacterized protein</fullName>
    </submittedName>
</protein>
<name>A0AA86W2V8_9FABA</name>
<evidence type="ECO:0000256" key="2">
    <source>
        <dbReference type="ARBA" id="ARBA00023015"/>
    </source>
</evidence>
<feature type="region of interest" description="Disordered" evidence="6">
    <location>
        <begin position="375"/>
        <end position="410"/>
    </location>
</feature>
<dbReference type="SUPFAM" id="SSF46689">
    <property type="entry name" value="Homeodomain-like"/>
    <property type="match status" value="1"/>
</dbReference>
<evidence type="ECO:0000259" key="7">
    <source>
        <dbReference type="PROSITE" id="PS50110"/>
    </source>
</evidence>
<accession>A0AA86W2V8</accession>